<evidence type="ECO:0000259" key="12">
    <source>
        <dbReference type="Pfam" id="PF01433"/>
    </source>
</evidence>
<dbReference type="SUPFAM" id="SSF63737">
    <property type="entry name" value="Leukotriene A4 hydrolase N-terminal domain"/>
    <property type="match status" value="1"/>
</dbReference>
<dbReference type="EC" id="3.4.11.-" evidence="11"/>
<dbReference type="PRINTS" id="PR00756">
    <property type="entry name" value="ALADIPTASE"/>
</dbReference>
<keyword evidence="6 9" id="KW-0862">Zinc</keyword>
<feature type="domain" description="Peptidase M1 membrane alanine aminopeptidase" evidence="12">
    <location>
        <begin position="237"/>
        <end position="454"/>
    </location>
</feature>
<dbReference type="GO" id="GO:0016020">
    <property type="term" value="C:membrane"/>
    <property type="evidence" value="ECO:0007669"/>
    <property type="project" value="TreeGrafter"/>
</dbReference>
<comment type="cofactor">
    <cofactor evidence="9 11">
        <name>Zn(2+)</name>
        <dbReference type="ChEBI" id="CHEBI:29105"/>
    </cofactor>
    <text evidence="9 11">Binds 1 zinc ion per subunit.</text>
</comment>
<keyword evidence="3 11" id="KW-0645">Protease</keyword>
<keyword evidence="4 9" id="KW-0479">Metal-binding</keyword>
<feature type="site" description="Transition state stabilizer" evidence="10">
    <location>
        <position position="395"/>
    </location>
</feature>
<dbReference type="Pfam" id="PF11838">
    <property type="entry name" value="ERAP1_C"/>
    <property type="match status" value="1"/>
</dbReference>
<dbReference type="GO" id="GO:0008270">
    <property type="term" value="F:zinc ion binding"/>
    <property type="evidence" value="ECO:0007669"/>
    <property type="project" value="UniProtKB-UniRule"/>
</dbReference>
<dbReference type="GO" id="GO:0005615">
    <property type="term" value="C:extracellular space"/>
    <property type="evidence" value="ECO:0007669"/>
    <property type="project" value="TreeGrafter"/>
</dbReference>
<evidence type="ECO:0000256" key="4">
    <source>
        <dbReference type="ARBA" id="ARBA00022723"/>
    </source>
</evidence>
<evidence type="ECO:0000256" key="2">
    <source>
        <dbReference type="ARBA" id="ARBA00022438"/>
    </source>
</evidence>
<dbReference type="InterPro" id="IPR034016">
    <property type="entry name" value="M1_APN-typ"/>
</dbReference>
<feature type="domain" description="Aminopeptidase N-like N-terminal" evidence="14">
    <location>
        <begin position="17"/>
        <end position="202"/>
    </location>
</feature>
<evidence type="ECO:0000256" key="3">
    <source>
        <dbReference type="ARBA" id="ARBA00022670"/>
    </source>
</evidence>
<dbReference type="InterPro" id="IPR050344">
    <property type="entry name" value="Peptidase_M1_aminopeptidases"/>
</dbReference>
<evidence type="ECO:0000256" key="11">
    <source>
        <dbReference type="RuleBase" id="RU364040"/>
    </source>
</evidence>
<dbReference type="PANTHER" id="PTHR11533:SF174">
    <property type="entry name" value="PUROMYCIN-SENSITIVE AMINOPEPTIDASE-RELATED"/>
    <property type="match status" value="1"/>
</dbReference>
<dbReference type="InterPro" id="IPR045357">
    <property type="entry name" value="Aminopeptidase_N-like_N"/>
</dbReference>
<keyword evidence="5 11" id="KW-0378">Hydrolase</keyword>
<dbReference type="GO" id="GO:0043171">
    <property type="term" value="P:peptide catabolic process"/>
    <property type="evidence" value="ECO:0007669"/>
    <property type="project" value="TreeGrafter"/>
</dbReference>
<dbReference type="InterPro" id="IPR027268">
    <property type="entry name" value="Peptidase_M4/M1_CTD_sf"/>
</dbReference>
<dbReference type="EMBL" id="HBNR01077648">
    <property type="protein sequence ID" value="CAE4654126.1"/>
    <property type="molecule type" value="Transcribed_RNA"/>
</dbReference>
<dbReference type="FunFam" id="2.60.40.1730:FF:000002">
    <property type="entry name" value="Aminopeptidase"/>
    <property type="match status" value="1"/>
</dbReference>
<comment type="similarity">
    <text evidence="1 11">Belongs to the peptidase M1 family.</text>
</comment>
<dbReference type="FunFam" id="1.10.390.10:FF:000006">
    <property type="entry name" value="Puromycin-sensitive aminopeptidase"/>
    <property type="match status" value="1"/>
</dbReference>
<dbReference type="GO" id="GO:0006508">
    <property type="term" value="P:proteolysis"/>
    <property type="evidence" value="ECO:0007669"/>
    <property type="project" value="UniProtKB-KW"/>
</dbReference>
<dbReference type="Pfam" id="PF01433">
    <property type="entry name" value="Peptidase_M1"/>
    <property type="match status" value="1"/>
</dbReference>
<evidence type="ECO:0000256" key="1">
    <source>
        <dbReference type="ARBA" id="ARBA00010136"/>
    </source>
</evidence>
<evidence type="ECO:0000259" key="13">
    <source>
        <dbReference type="Pfam" id="PF11838"/>
    </source>
</evidence>
<evidence type="ECO:0000313" key="15">
    <source>
        <dbReference type="EMBL" id="CAE4654126.1"/>
    </source>
</evidence>
<evidence type="ECO:0000256" key="9">
    <source>
        <dbReference type="PIRSR" id="PIRSR634016-3"/>
    </source>
</evidence>
<dbReference type="Pfam" id="PF17900">
    <property type="entry name" value="Peptidase_M1_N"/>
    <property type="match status" value="1"/>
</dbReference>
<feature type="active site" description="Proton acceptor" evidence="8">
    <location>
        <position position="310"/>
    </location>
</feature>
<dbReference type="Gene3D" id="1.10.390.10">
    <property type="entry name" value="Neutral Protease Domain 2"/>
    <property type="match status" value="1"/>
</dbReference>
<keyword evidence="7 11" id="KW-0482">Metalloprotease</keyword>
<feature type="binding site" evidence="9">
    <location>
        <position position="313"/>
    </location>
    <ligand>
        <name>Zn(2+)</name>
        <dbReference type="ChEBI" id="CHEBI:29105"/>
        <note>catalytic</note>
    </ligand>
</feature>
<feature type="domain" description="ERAP1-like C-terminal" evidence="13">
    <location>
        <begin position="537"/>
        <end position="860"/>
    </location>
</feature>
<dbReference type="GO" id="GO:0005737">
    <property type="term" value="C:cytoplasm"/>
    <property type="evidence" value="ECO:0007669"/>
    <property type="project" value="TreeGrafter"/>
</dbReference>
<feature type="binding site" evidence="9">
    <location>
        <position position="309"/>
    </location>
    <ligand>
        <name>Zn(2+)</name>
        <dbReference type="ChEBI" id="CHEBI:29105"/>
        <note>catalytic</note>
    </ligand>
</feature>
<dbReference type="GO" id="GO:0070006">
    <property type="term" value="F:metalloaminopeptidase activity"/>
    <property type="evidence" value="ECO:0007669"/>
    <property type="project" value="TreeGrafter"/>
</dbReference>
<feature type="binding site" evidence="9">
    <location>
        <position position="332"/>
    </location>
    <ligand>
        <name>Zn(2+)</name>
        <dbReference type="ChEBI" id="CHEBI:29105"/>
        <note>catalytic</note>
    </ligand>
</feature>
<dbReference type="GO" id="GO:0042277">
    <property type="term" value="F:peptide binding"/>
    <property type="evidence" value="ECO:0007669"/>
    <property type="project" value="TreeGrafter"/>
</dbReference>
<organism evidence="15">
    <name type="scientific">Alexandrium monilatum</name>
    <dbReference type="NCBI Taxonomy" id="311494"/>
    <lineage>
        <taxon>Eukaryota</taxon>
        <taxon>Sar</taxon>
        <taxon>Alveolata</taxon>
        <taxon>Dinophyceae</taxon>
        <taxon>Gonyaulacales</taxon>
        <taxon>Pyrocystaceae</taxon>
        <taxon>Alexandrium</taxon>
    </lineage>
</organism>
<protein>
    <recommendedName>
        <fullName evidence="11">Aminopeptidase</fullName>
        <ecNumber evidence="11">3.4.11.-</ecNumber>
    </recommendedName>
</protein>
<dbReference type="InterPro" id="IPR001930">
    <property type="entry name" value="Peptidase_M1"/>
</dbReference>
<evidence type="ECO:0000256" key="5">
    <source>
        <dbReference type="ARBA" id="ARBA00022801"/>
    </source>
</evidence>
<sequence length="888" mass="98394">MVAKDKSNQVRLPSDVVPEQYDLTLEPDLERFTFDGLVKVTVDVQVATEKILVHAKELLISSAQFTADGSDSPMQACEIVMKVKDMTASLGFEEVLPVGKGVLEIKFRGFLNDQMAGFYRSQYTDSKGAKKHLATTQFEAIDARRCFPCWDEPSRKAVFVVTLVYPAHLMAISNMPPSRTEIRTDGRCCETFMPTPKMSTYLLAFCVGEFEFISGQTSAGTIVRVLACPGNIQKCSFALKCTIRALDFYNDFFGIAYPLPKADMVAIPDFAAGAMENWGLVTYREVALLCDEKTVSATQKQRICTIITHELAHQWFGNLVTMDWWDDLWLNEGFANWMQTFAADKLYPEWHIWESYVGTEQQRALQLDALRSSHPIQVPIAKAQEVEEVFDAISYCKGGSVVRMIYAVLGEEKFQEGLRLYFQRHKFGNTETTDLWNAWSEASGKAIGKMMNSWTEQMGFPVLKMLKDPLEAGDAEVEIEQCWFLADGSSEPGDEAKVWMTPVFIGSDKGQAPVEFMEPPAKKQKLSCAGCLQGATWLKLNFGQHVPLRVLYPPSMLDRLAKNVCSVPAEDRIGLLADSYALVKAGAMDTMQLVNLLQGFRSESNDKVWTELNAVLGGLDRVVRQGLGAETSSAFIDFAARLVAPAFAQVGWDSADSDNDNKKMLRTTLVGSLSRYCFKDPAVVKEAMQRFQAFLASPNDSSVLSADIRSAVLSIAVQSEGSETLFDQIMSAHEAVSDGAVRIHIYGALGNATSPALKKRALQWAVSESVRSQDLIYIPMSMATSGREGAEAVFQWVQQDYDKIEARLGKTSAMLFSSIVRISGTGFVTAEKAAEVEAFWKGKKVYSTVHKAVSQTVEGIMSNAKFVERLRTSEASGTAAWQHTDSKL</sequence>
<accession>A0A7S4VMF1</accession>
<reference evidence="15" key="1">
    <citation type="submission" date="2021-01" db="EMBL/GenBank/DDBJ databases">
        <authorList>
            <person name="Corre E."/>
            <person name="Pelletier E."/>
            <person name="Niang G."/>
            <person name="Scheremetjew M."/>
            <person name="Finn R."/>
            <person name="Kale V."/>
            <person name="Holt S."/>
            <person name="Cochrane G."/>
            <person name="Meng A."/>
            <person name="Brown T."/>
            <person name="Cohen L."/>
        </authorList>
    </citation>
    <scope>NUCLEOTIDE SEQUENCE</scope>
    <source>
        <strain evidence="15">CCMP3105</strain>
    </source>
</reference>
<dbReference type="InterPro" id="IPR024571">
    <property type="entry name" value="ERAP1-like_C_dom"/>
</dbReference>
<dbReference type="AlphaFoldDB" id="A0A7S4VMF1"/>
<gene>
    <name evidence="15" type="ORF">AMON00008_LOCUS55267</name>
</gene>
<keyword evidence="2 11" id="KW-0031">Aminopeptidase</keyword>
<evidence type="ECO:0000256" key="6">
    <source>
        <dbReference type="ARBA" id="ARBA00022833"/>
    </source>
</evidence>
<evidence type="ECO:0000256" key="7">
    <source>
        <dbReference type="ARBA" id="ARBA00023049"/>
    </source>
</evidence>
<evidence type="ECO:0000259" key="14">
    <source>
        <dbReference type="Pfam" id="PF17900"/>
    </source>
</evidence>
<evidence type="ECO:0000256" key="10">
    <source>
        <dbReference type="PIRSR" id="PIRSR634016-4"/>
    </source>
</evidence>
<dbReference type="InterPro" id="IPR014782">
    <property type="entry name" value="Peptidase_M1_dom"/>
</dbReference>
<dbReference type="CDD" id="cd09601">
    <property type="entry name" value="M1_APN-Q_like"/>
    <property type="match status" value="1"/>
</dbReference>
<evidence type="ECO:0000256" key="8">
    <source>
        <dbReference type="PIRSR" id="PIRSR634016-1"/>
    </source>
</evidence>
<dbReference type="Gene3D" id="1.25.50.20">
    <property type="match status" value="1"/>
</dbReference>
<proteinExistence type="inferred from homology"/>
<name>A0A7S4VMF1_9DINO</name>
<dbReference type="SUPFAM" id="SSF55486">
    <property type="entry name" value="Metalloproteases ('zincins'), catalytic domain"/>
    <property type="match status" value="1"/>
</dbReference>
<dbReference type="Gene3D" id="2.60.40.1730">
    <property type="entry name" value="tricorn interacting facor f3 domain"/>
    <property type="match status" value="1"/>
</dbReference>
<dbReference type="InterPro" id="IPR042097">
    <property type="entry name" value="Aminopeptidase_N-like_N_sf"/>
</dbReference>
<dbReference type="PANTHER" id="PTHR11533">
    <property type="entry name" value="PROTEASE M1 ZINC METALLOPROTEASE"/>
    <property type="match status" value="1"/>
</dbReference>